<sequence>MEHVTTTDSISVDLYEKSRILSTSWNACNTAEEYTAGIKNFHEIWYRVGPKHALWHNQNCQFVLTPELQAWTDQFLNVDAAQKGFDGRVAILVGDNMLHQLSLANMLEEGQAQLSTRFFAHVEEALPWLERKTVGKPVSAPAIRVKSLTPGQMELKLEIDSEALNEYIFLLNRMLKSSLFKMTHAENYQSLSTRERDVFQLIVRGYTNPMISRQLFISIDTVKTHRRNIMQKLHCRNVQELLQYAIFVQV</sequence>
<dbReference type="OrthoDB" id="965844at2"/>
<dbReference type="RefSeq" id="WP_111592842.1">
    <property type="nucleotide sequence ID" value="NZ_QLMA01000004.1"/>
</dbReference>
<dbReference type="PRINTS" id="PR00038">
    <property type="entry name" value="HTHLUXR"/>
</dbReference>
<dbReference type="AlphaFoldDB" id="A0A327VZ99"/>
<evidence type="ECO:0000313" key="5">
    <source>
        <dbReference type="EMBL" id="RAJ82319.1"/>
    </source>
</evidence>
<gene>
    <name evidence="5" type="ORF">CLV59_104545</name>
</gene>
<protein>
    <submittedName>
        <fullName evidence="5">Regulatory LuxR family protein</fullName>
    </submittedName>
</protein>
<dbReference type="CDD" id="cd06170">
    <property type="entry name" value="LuxR_C_like"/>
    <property type="match status" value="1"/>
</dbReference>
<evidence type="ECO:0000259" key="4">
    <source>
        <dbReference type="PROSITE" id="PS50043"/>
    </source>
</evidence>
<keyword evidence="2" id="KW-0238">DNA-binding</keyword>
<dbReference type="InterPro" id="IPR000792">
    <property type="entry name" value="Tscrpt_reg_LuxR_C"/>
</dbReference>
<dbReference type="PROSITE" id="PS50043">
    <property type="entry name" value="HTH_LUXR_2"/>
    <property type="match status" value="1"/>
</dbReference>
<evidence type="ECO:0000313" key="6">
    <source>
        <dbReference type="Proteomes" id="UP000249819"/>
    </source>
</evidence>
<keyword evidence="3" id="KW-0804">Transcription</keyword>
<dbReference type="PROSITE" id="PS00622">
    <property type="entry name" value="HTH_LUXR_1"/>
    <property type="match status" value="1"/>
</dbReference>
<dbReference type="GO" id="GO:0006355">
    <property type="term" value="P:regulation of DNA-templated transcription"/>
    <property type="evidence" value="ECO:0007669"/>
    <property type="project" value="InterPro"/>
</dbReference>
<evidence type="ECO:0000256" key="3">
    <source>
        <dbReference type="ARBA" id="ARBA00023163"/>
    </source>
</evidence>
<dbReference type="SUPFAM" id="SSF46894">
    <property type="entry name" value="C-terminal effector domain of the bipartite response regulators"/>
    <property type="match status" value="1"/>
</dbReference>
<dbReference type="InterPro" id="IPR036388">
    <property type="entry name" value="WH-like_DNA-bd_sf"/>
</dbReference>
<organism evidence="5 6">
    <name type="scientific">Chitinophaga dinghuensis</name>
    <dbReference type="NCBI Taxonomy" id="1539050"/>
    <lineage>
        <taxon>Bacteria</taxon>
        <taxon>Pseudomonadati</taxon>
        <taxon>Bacteroidota</taxon>
        <taxon>Chitinophagia</taxon>
        <taxon>Chitinophagales</taxon>
        <taxon>Chitinophagaceae</taxon>
        <taxon>Chitinophaga</taxon>
    </lineage>
</organism>
<dbReference type="Pfam" id="PF00196">
    <property type="entry name" value="GerE"/>
    <property type="match status" value="1"/>
</dbReference>
<evidence type="ECO:0000256" key="1">
    <source>
        <dbReference type="ARBA" id="ARBA00023015"/>
    </source>
</evidence>
<dbReference type="Proteomes" id="UP000249819">
    <property type="component" value="Unassembled WGS sequence"/>
</dbReference>
<dbReference type="GO" id="GO:0003677">
    <property type="term" value="F:DNA binding"/>
    <property type="evidence" value="ECO:0007669"/>
    <property type="project" value="UniProtKB-KW"/>
</dbReference>
<comment type="caution">
    <text evidence="5">The sequence shown here is derived from an EMBL/GenBank/DDBJ whole genome shotgun (WGS) entry which is preliminary data.</text>
</comment>
<dbReference type="EMBL" id="QLMA01000004">
    <property type="protein sequence ID" value="RAJ82319.1"/>
    <property type="molecule type" value="Genomic_DNA"/>
</dbReference>
<dbReference type="PANTHER" id="PTHR44688:SF16">
    <property type="entry name" value="DNA-BINDING TRANSCRIPTIONAL ACTIVATOR DEVR_DOSR"/>
    <property type="match status" value="1"/>
</dbReference>
<feature type="domain" description="HTH luxR-type" evidence="4">
    <location>
        <begin position="184"/>
        <end position="249"/>
    </location>
</feature>
<dbReference type="InterPro" id="IPR016032">
    <property type="entry name" value="Sig_transdc_resp-reg_C-effctor"/>
</dbReference>
<dbReference type="PANTHER" id="PTHR44688">
    <property type="entry name" value="DNA-BINDING TRANSCRIPTIONAL ACTIVATOR DEVR_DOSR"/>
    <property type="match status" value="1"/>
</dbReference>
<dbReference type="SMART" id="SM00421">
    <property type="entry name" value="HTH_LUXR"/>
    <property type="match status" value="1"/>
</dbReference>
<keyword evidence="6" id="KW-1185">Reference proteome</keyword>
<proteinExistence type="predicted"/>
<name>A0A327VZ99_9BACT</name>
<dbReference type="Gene3D" id="1.10.10.10">
    <property type="entry name" value="Winged helix-like DNA-binding domain superfamily/Winged helix DNA-binding domain"/>
    <property type="match status" value="1"/>
</dbReference>
<evidence type="ECO:0000256" key="2">
    <source>
        <dbReference type="ARBA" id="ARBA00023125"/>
    </source>
</evidence>
<accession>A0A327VZ99</accession>
<reference evidence="5 6" key="1">
    <citation type="submission" date="2018-06" db="EMBL/GenBank/DDBJ databases">
        <title>Genomic Encyclopedia of Archaeal and Bacterial Type Strains, Phase II (KMG-II): from individual species to whole genera.</title>
        <authorList>
            <person name="Goeker M."/>
        </authorList>
    </citation>
    <scope>NUCLEOTIDE SEQUENCE [LARGE SCALE GENOMIC DNA]</scope>
    <source>
        <strain evidence="5 6">DSM 29821</strain>
    </source>
</reference>
<keyword evidence="1" id="KW-0805">Transcription regulation</keyword>